<evidence type="ECO:0000313" key="2">
    <source>
        <dbReference type="EMBL" id="USI73610.1"/>
    </source>
</evidence>
<gene>
    <name evidence="2" type="ORF">LHA26_03795</name>
</gene>
<proteinExistence type="predicted"/>
<feature type="domain" description="Thioesterase" evidence="1">
    <location>
        <begin position="55"/>
        <end position="129"/>
    </location>
</feature>
<sequence>MTDAALEPDGEGFVGWRSPREDFNAVFGLIRARVEGERVRCRVETGPARANGMDMIHGGFMLAFLDQVLFVAPQALGRVRIGEAVTLAQSSQFLDAGRIDQPLDAVVEILRETGRLLFLRGVMEQEGRLLLSFEGTLRKFSAPRG</sequence>
<dbReference type="InterPro" id="IPR006683">
    <property type="entry name" value="Thioestr_dom"/>
</dbReference>
<evidence type="ECO:0000259" key="1">
    <source>
        <dbReference type="Pfam" id="PF03061"/>
    </source>
</evidence>
<accession>A0ABY4XA85</accession>
<reference evidence="2" key="1">
    <citation type="journal article" date="2022" name="Toxins">
        <title>Genomic Analysis of Sphingopyxis sp. USTB-05 for Biodegrading Cyanobacterial Hepatotoxins.</title>
        <authorList>
            <person name="Liu C."/>
            <person name="Xu Q."/>
            <person name="Zhao Z."/>
            <person name="Zhang H."/>
            <person name="Liu X."/>
            <person name="Yin C."/>
            <person name="Liu Y."/>
            <person name="Yan H."/>
        </authorList>
    </citation>
    <scope>NUCLEOTIDE SEQUENCE</scope>
    <source>
        <strain evidence="2">NBD5</strain>
    </source>
</reference>
<dbReference type="RefSeq" id="WP_252167417.1">
    <property type="nucleotide sequence ID" value="NZ_CP084930.1"/>
</dbReference>
<dbReference type="Gene3D" id="3.10.129.10">
    <property type="entry name" value="Hotdog Thioesterase"/>
    <property type="match status" value="1"/>
</dbReference>
<organism evidence="2 3">
    <name type="scientific">Sphingomonas morindae</name>
    <dbReference type="NCBI Taxonomy" id="1541170"/>
    <lineage>
        <taxon>Bacteria</taxon>
        <taxon>Pseudomonadati</taxon>
        <taxon>Pseudomonadota</taxon>
        <taxon>Alphaproteobacteria</taxon>
        <taxon>Sphingomonadales</taxon>
        <taxon>Sphingomonadaceae</taxon>
        <taxon>Sphingomonas</taxon>
    </lineage>
</organism>
<dbReference type="EMBL" id="CP084930">
    <property type="protein sequence ID" value="USI73610.1"/>
    <property type="molecule type" value="Genomic_DNA"/>
</dbReference>
<dbReference type="SUPFAM" id="SSF54637">
    <property type="entry name" value="Thioesterase/thiol ester dehydrase-isomerase"/>
    <property type="match status" value="1"/>
</dbReference>
<name>A0ABY4XA85_9SPHN</name>
<keyword evidence="3" id="KW-1185">Reference proteome</keyword>
<dbReference type="Proteomes" id="UP001056937">
    <property type="component" value="Chromosome 1"/>
</dbReference>
<evidence type="ECO:0000313" key="3">
    <source>
        <dbReference type="Proteomes" id="UP001056937"/>
    </source>
</evidence>
<dbReference type="CDD" id="cd03443">
    <property type="entry name" value="PaaI_thioesterase"/>
    <property type="match status" value="1"/>
</dbReference>
<protein>
    <submittedName>
        <fullName evidence="2">PaaI family thioesterase</fullName>
    </submittedName>
</protein>
<dbReference type="InterPro" id="IPR029069">
    <property type="entry name" value="HotDog_dom_sf"/>
</dbReference>
<dbReference type="Pfam" id="PF03061">
    <property type="entry name" value="4HBT"/>
    <property type="match status" value="1"/>
</dbReference>